<reference evidence="4 5" key="1">
    <citation type="journal article" date="2015" name="Genome Biol.">
        <title>Comparative genomics of Steinernema reveals deeply conserved gene regulatory networks.</title>
        <authorList>
            <person name="Dillman A.R."/>
            <person name="Macchietto M."/>
            <person name="Porter C.F."/>
            <person name="Rogers A."/>
            <person name="Williams B."/>
            <person name="Antoshechkin I."/>
            <person name="Lee M.M."/>
            <person name="Goodwin Z."/>
            <person name="Lu X."/>
            <person name="Lewis E.E."/>
            <person name="Goodrich-Blair H."/>
            <person name="Stock S.P."/>
            <person name="Adams B.J."/>
            <person name="Sternberg P.W."/>
            <person name="Mortazavi A."/>
        </authorList>
    </citation>
    <scope>NUCLEOTIDE SEQUENCE [LARGE SCALE GENOMIC DNA]</scope>
    <source>
        <strain evidence="4 5">ALL</strain>
    </source>
</reference>
<comment type="caution">
    <text evidence="4">The sequence shown here is derived from an EMBL/GenBank/DDBJ whole genome shotgun (WGS) entry which is preliminary data.</text>
</comment>
<dbReference type="EMBL" id="AZBU02000012">
    <property type="protein sequence ID" value="TKR59481.1"/>
    <property type="molecule type" value="Genomic_DNA"/>
</dbReference>
<name>A0A4U5LTS1_STECR</name>
<feature type="domain" description="Major facilitator superfamily (MFS) profile" evidence="3">
    <location>
        <begin position="38"/>
        <end position="468"/>
    </location>
</feature>
<accession>A0A4U5LTS1</accession>
<dbReference type="GO" id="GO:0022857">
    <property type="term" value="F:transmembrane transporter activity"/>
    <property type="evidence" value="ECO:0007669"/>
    <property type="project" value="InterPro"/>
</dbReference>
<dbReference type="InterPro" id="IPR011701">
    <property type="entry name" value="MFS"/>
</dbReference>
<feature type="transmembrane region" description="Helical" evidence="2">
    <location>
        <begin position="95"/>
        <end position="115"/>
    </location>
</feature>
<feature type="transmembrane region" description="Helical" evidence="2">
    <location>
        <begin position="147"/>
        <end position="169"/>
    </location>
</feature>
<dbReference type="GO" id="GO:0016020">
    <property type="term" value="C:membrane"/>
    <property type="evidence" value="ECO:0007669"/>
    <property type="project" value="UniProtKB-SubCell"/>
</dbReference>
<evidence type="ECO:0000256" key="1">
    <source>
        <dbReference type="ARBA" id="ARBA00004141"/>
    </source>
</evidence>
<dbReference type="PANTHER" id="PTHR45757:SF11">
    <property type="entry name" value="MAJOR FACILITATOR SUPERFAMILY (MFS) PROFILE DOMAIN-CONTAINING PROTEIN"/>
    <property type="match status" value="1"/>
</dbReference>
<dbReference type="STRING" id="34508.A0A4U5LTS1"/>
<reference evidence="4 5" key="2">
    <citation type="journal article" date="2019" name="G3 (Bethesda)">
        <title>Hybrid Assembly of the Genome of the Entomopathogenic Nematode Steinernema carpocapsae Identifies the X-Chromosome.</title>
        <authorList>
            <person name="Serra L."/>
            <person name="Macchietto M."/>
            <person name="Macias-Munoz A."/>
            <person name="McGill C.J."/>
            <person name="Rodriguez I.M."/>
            <person name="Rodriguez B."/>
            <person name="Murad R."/>
            <person name="Mortazavi A."/>
        </authorList>
    </citation>
    <scope>NUCLEOTIDE SEQUENCE [LARGE SCALE GENOMIC DNA]</scope>
    <source>
        <strain evidence="4 5">ALL</strain>
    </source>
</reference>
<dbReference type="Pfam" id="PF07690">
    <property type="entry name" value="MFS_1"/>
    <property type="match status" value="1"/>
</dbReference>
<comment type="subcellular location">
    <subcellularLocation>
        <location evidence="1">Membrane</location>
        <topology evidence="1">Multi-pass membrane protein</topology>
    </subcellularLocation>
</comment>
<dbReference type="SUPFAM" id="SSF103473">
    <property type="entry name" value="MFS general substrate transporter"/>
    <property type="match status" value="1"/>
</dbReference>
<dbReference type="OrthoDB" id="2985014at2759"/>
<feature type="transmembrane region" description="Helical" evidence="2">
    <location>
        <begin position="124"/>
        <end position="141"/>
    </location>
</feature>
<dbReference type="InterPro" id="IPR036259">
    <property type="entry name" value="MFS_trans_sf"/>
</dbReference>
<evidence type="ECO:0000313" key="5">
    <source>
        <dbReference type="Proteomes" id="UP000298663"/>
    </source>
</evidence>
<organism evidence="4 5">
    <name type="scientific">Steinernema carpocapsae</name>
    <name type="common">Entomopathogenic nematode</name>
    <dbReference type="NCBI Taxonomy" id="34508"/>
    <lineage>
        <taxon>Eukaryota</taxon>
        <taxon>Metazoa</taxon>
        <taxon>Ecdysozoa</taxon>
        <taxon>Nematoda</taxon>
        <taxon>Chromadorea</taxon>
        <taxon>Rhabditida</taxon>
        <taxon>Tylenchina</taxon>
        <taxon>Panagrolaimomorpha</taxon>
        <taxon>Strongyloidoidea</taxon>
        <taxon>Steinernematidae</taxon>
        <taxon>Steinernema</taxon>
    </lineage>
</organism>
<keyword evidence="2" id="KW-1133">Transmembrane helix</keyword>
<dbReference type="Gene3D" id="1.20.1250.20">
    <property type="entry name" value="MFS general substrate transporter like domains"/>
    <property type="match status" value="2"/>
</dbReference>
<proteinExistence type="predicted"/>
<feature type="transmembrane region" description="Helical" evidence="2">
    <location>
        <begin position="315"/>
        <end position="336"/>
    </location>
</feature>
<sequence length="490" mass="53674">MSKPTHFSKTGKSVVADGWKFYCVLRFLFECGEKRAAMIRYVVLGLTLMTMSVLLANTVLLNFTVICMSRENLDTFSLTNETSQGRFYSPAEEGWIIAAPSVGLISGTLPAIYLAQKRGLRQTFTFFGLCSGFATIAYPLMAENFAVSLAMRFVLGFAVASAFVAIGIVPMEYGGETEKGFFVAVLTTTYQLGPFSTIPASALFCSSSIGWQGVYYVFGVVTLTSFVLFFVFYQNSSNKNTLLSQSKILPLTADLNVPKLSKPKKVIPYRRIFSSKSAWGVLNAGISDSVGFLVFFLYGPIYVNKVLKFGVESTGLLAAIPYVVAGGTKLLASFFMHKSALINTGRGVKWSTFLSQKITIVLFVAMGLIGDRIPLLAEVLLTFNVAATGFHFIGVMAAAQTVAQQHTQVLSSSIAAIESFFGLLLPPIVSYMAPDHTATQWAIIFYYVAGFLTFINFLFFFMTKVEAADWTEKEEENKVVYSTQTDSACV</sequence>
<dbReference type="PANTHER" id="PTHR45757">
    <property type="entry name" value="PROTEIN CBG23364-RELATED"/>
    <property type="match status" value="1"/>
</dbReference>
<keyword evidence="5" id="KW-1185">Reference proteome</keyword>
<feature type="transmembrane region" description="Helical" evidence="2">
    <location>
        <begin position="409"/>
        <end position="429"/>
    </location>
</feature>
<feature type="transmembrane region" description="Helical" evidence="2">
    <location>
        <begin position="41"/>
        <end position="66"/>
    </location>
</feature>
<protein>
    <recommendedName>
        <fullName evidence="3">Major facilitator superfamily (MFS) profile domain-containing protein</fullName>
    </recommendedName>
</protein>
<dbReference type="AlphaFoldDB" id="A0A4U5LTS1"/>
<evidence type="ECO:0000256" key="2">
    <source>
        <dbReference type="SAM" id="Phobius"/>
    </source>
</evidence>
<dbReference type="PROSITE" id="PS50850">
    <property type="entry name" value="MFS"/>
    <property type="match status" value="1"/>
</dbReference>
<keyword evidence="2" id="KW-0812">Transmembrane</keyword>
<gene>
    <name evidence="4" type="ORF">L596_029142</name>
</gene>
<keyword evidence="2" id="KW-0472">Membrane</keyword>
<feature type="transmembrane region" description="Helical" evidence="2">
    <location>
        <begin position="375"/>
        <end position="397"/>
    </location>
</feature>
<evidence type="ECO:0000313" key="4">
    <source>
        <dbReference type="EMBL" id="TKR59481.1"/>
    </source>
</evidence>
<feature type="transmembrane region" description="Helical" evidence="2">
    <location>
        <begin position="348"/>
        <end position="369"/>
    </location>
</feature>
<feature type="transmembrane region" description="Helical" evidence="2">
    <location>
        <begin position="214"/>
        <end position="233"/>
    </location>
</feature>
<dbReference type="InterPro" id="IPR020846">
    <property type="entry name" value="MFS_dom"/>
</dbReference>
<dbReference type="Proteomes" id="UP000298663">
    <property type="component" value="Unassembled WGS sequence"/>
</dbReference>
<feature type="transmembrane region" description="Helical" evidence="2">
    <location>
        <begin position="181"/>
        <end position="202"/>
    </location>
</feature>
<feature type="transmembrane region" description="Helical" evidence="2">
    <location>
        <begin position="441"/>
        <end position="461"/>
    </location>
</feature>
<feature type="transmembrane region" description="Helical" evidence="2">
    <location>
        <begin position="280"/>
        <end position="303"/>
    </location>
</feature>
<evidence type="ECO:0000259" key="3">
    <source>
        <dbReference type="PROSITE" id="PS50850"/>
    </source>
</evidence>